<comment type="caution">
    <text evidence="1">The sequence shown here is derived from an EMBL/GenBank/DDBJ whole genome shotgun (WGS) entry which is preliminary data.</text>
</comment>
<accession>A0ABV1G0A6</accession>
<evidence type="ECO:0000313" key="1">
    <source>
        <dbReference type="EMBL" id="MEQ2508679.1"/>
    </source>
</evidence>
<evidence type="ECO:0000313" key="2">
    <source>
        <dbReference type="Proteomes" id="UP001465717"/>
    </source>
</evidence>
<dbReference type="EMBL" id="JBBNGE010000036">
    <property type="protein sequence ID" value="MEQ2508679.1"/>
    <property type="molecule type" value="Genomic_DNA"/>
</dbReference>
<proteinExistence type="predicted"/>
<protein>
    <submittedName>
        <fullName evidence="1">Transposase</fullName>
    </submittedName>
</protein>
<feature type="non-terminal residue" evidence="1">
    <location>
        <position position="1"/>
    </location>
</feature>
<keyword evidence="2" id="KW-1185">Reference proteome</keyword>
<organism evidence="1 2">
    <name type="scientific">Segatella sinensis</name>
    <dbReference type="NCBI Taxonomy" id="3085167"/>
    <lineage>
        <taxon>Bacteria</taxon>
        <taxon>Pseudomonadati</taxon>
        <taxon>Bacteroidota</taxon>
        <taxon>Bacteroidia</taxon>
        <taxon>Bacteroidales</taxon>
        <taxon>Prevotellaceae</taxon>
        <taxon>Segatella</taxon>
    </lineage>
</organism>
<sequence>INLQRKRYKIEAKNSELKNVLGYDRALSYGLSCMEMQGALTIFAANVKRILKLMQNA</sequence>
<reference evidence="1 2" key="1">
    <citation type="submission" date="2024-04" db="EMBL/GenBank/DDBJ databases">
        <title>Human intestinal bacterial collection.</title>
        <authorList>
            <person name="Pauvert C."/>
            <person name="Hitch T.C.A."/>
            <person name="Clavel T."/>
        </authorList>
    </citation>
    <scope>NUCLEOTIDE SEQUENCE [LARGE SCALE GENOMIC DNA]</scope>
    <source>
        <strain evidence="1 2">CLA-AA-H174</strain>
    </source>
</reference>
<name>A0ABV1G0A6_9BACT</name>
<dbReference type="Proteomes" id="UP001465717">
    <property type="component" value="Unassembled WGS sequence"/>
</dbReference>
<gene>
    <name evidence="1" type="ORF">AAAT87_10375</name>
</gene>
<dbReference type="RefSeq" id="WP_349226372.1">
    <property type="nucleotide sequence ID" value="NZ_JBBNGE010000036.1"/>
</dbReference>